<dbReference type="EMBL" id="PDKB01000006">
    <property type="protein sequence ID" value="RBQ29304.1"/>
    <property type="molecule type" value="Genomic_DNA"/>
</dbReference>
<dbReference type="OrthoDB" id="8441568at2"/>
<organism evidence="1 2">
    <name type="scientific">Aliarcobacter vitoriensis</name>
    <dbReference type="NCBI Taxonomy" id="2011099"/>
    <lineage>
        <taxon>Bacteria</taxon>
        <taxon>Pseudomonadati</taxon>
        <taxon>Campylobacterota</taxon>
        <taxon>Epsilonproteobacteria</taxon>
        <taxon>Campylobacterales</taxon>
        <taxon>Arcobacteraceae</taxon>
        <taxon>Aliarcobacter</taxon>
    </lineage>
</organism>
<gene>
    <name evidence="1" type="ORF">CRU91_04265</name>
</gene>
<dbReference type="AlphaFoldDB" id="A0A366MUN8"/>
<dbReference type="RefSeq" id="WP_113893788.1">
    <property type="nucleotide sequence ID" value="NZ_JANJGA010000006.1"/>
</dbReference>
<dbReference type="Pfam" id="PF18742">
    <property type="entry name" value="DpnII-MboI"/>
    <property type="match status" value="1"/>
</dbReference>
<proteinExistence type="predicted"/>
<reference evidence="1 2" key="1">
    <citation type="submission" date="2017-10" db="EMBL/GenBank/DDBJ databases">
        <title>Genomics of the genus Arcobacter.</title>
        <authorList>
            <person name="Perez-Cataluna A."/>
            <person name="Figueras M.J."/>
        </authorList>
    </citation>
    <scope>NUCLEOTIDE SEQUENCE [LARGE SCALE GENOMIC DNA]</scope>
    <source>
        <strain evidence="1 2">CECT 9230</strain>
    </source>
</reference>
<accession>A0A366MUN8</accession>
<name>A0A366MUN8_9BACT</name>
<keyword evidence="2" id="KW-1185">Reference proteome</keyword>
<dbReference type="Proteomes" id="UP000252669">
    <property type="component" value="Unassembled WGS sequence"/>
</dbReference>
<protein>
    <submittedName>
        <fullName evidence="1">Uncharacterized protein</fullName>
    </submittedName>
</protein>
<evidence type="ECO:0000313" key="2">
    <source>
        <dbReference type="Proteomes" id="UP000252669"/>
    </source>
</evidence>
<sequence length="282" mass="33225">MKDKLINLEHNMLKLFSELEQLQHTIFNHEQFGQKHDLNKSTPPDWWIEEDKQLNLSHESMIKSLHNHIICYFDMMKLNSYLDVFIKKFGEFPNTTDAYNGIDFEPFNGQIYSQYLHELWSFLSPFDFFKKDLSVKQTGIKYLETILKNTATVIYKMGKKPTSEPQVYNEVKILLESIFPTSKNASSNFLKTAKEFKPDILIPELSAAIEYKYAKDETKLKTTIEQIAADVKGYNGDQDYNVYYAVFYVTNDFWGESKFEQVWADNKFPKNWRAFYVVGHDT</sequence>
<evidence type="ECO:0000313" key="1">
    <source>
        <dbReference type="EMBL" id="RBQ29304.1"/>
    </source>
</evidence>
<comment type="caution">
    <text evidence="1">The sequence shown here is derived from an EMBL/GenBank/DDBJ whole genome shotgun (WGS) entry which is preliminary data.</text>
</comment>